<accession>A0A0K0EEF7</accession>
<organism evidence="1">
    <name type="scientific">Strongyloides stercoralis</name>
    <name type="common">Threadworm</name>
    <dbReference type="NCBI Taxonomy" id="6248"/>
    <lineage>
        <taxon>Eukaryota</taxon>
        <taxon>Metazoa</taxon>
        <taxon>Ecdysozoa</taxon>
        <taxon>Nematoda</taxon>
        <taxon>Chromadorea</taxon>
        <taxon>Rhabditida</taxon>
        <taxon>Tylenchina</taxon>
        <taxon>Panagrolaimomorpha</taxon>
        <taxon>Strongyloidoidea</taxon>
        <taxon>Strongyloididae</taxon>
        <taxon>Strongyloides</taxon>
    </lineage>
</organism>
<name>A0A0K0EEF7_STRER</name>
<evidence type="ECO:0000313" key="1">
    <source>
        <dbReference type="WBParaSite" id="SSTP_0000786850.1"/>
    </source>
</evidence>
<dbReference type="AlphaFoldDB" id="A0A0K0EEF7"/>
<reference evidence="1" key="1">
    <citation type="submission" date="2015-08" db="UniProtKB">
        <authorList>
            <consortium name="WormBaseParasite"/>
        </authorList>
    </citation>
    <scope>IDENTIFICATION</scope>
</reference>
<protein>
    <submittedName>
        <fullName evidence="1">Reverse transcriptase domain-containing protein</fullName>
    </submittedName>
</protein>
<proteinExistence type="predicted"/>
<dbReference type="WBParaSite" id="SSTP_0000786850.1">
    <property type="protein sequence ID" value="SSTP_0000786850.1"/>
    <property type="gene ID" value="SSTP_0000786850"/>
</dbReference>
<sequence length="82" mass="9369">MNWDTNTIPYGNICIPMLHTFMGLVKDAYNSLVKEMKADMVNGTTLIAECDNFLKKFNVPYQEYYQTFSGNGVQKSFGKTQI</sequence>